<dbReference type="InterPro" id="IPR001611">
    <property type="entry name" value="Leu-rich_rpt"/>
</dbReference>
<dbReference type="InterPro" id="IPR042197">
    <property type="entry name" value="Apaf_helical"/>
</dbReference>
<comment type="similarity">
    <text evidence="1">Belongs to the disease resistance NB-LRR family.</text>
</comment>
<evidence type="ECO:0000256" key="1">
    <source>
        <dbReference type="ARBA" id="ARBA00008894"/>
    </source>
</evidence>
<dbReference type="GO" id="GO:0043531">
    <property type="term" value="F:ADP binding"/>
    <property type="evidence" value="ECO:0007669"/>
    <property type="project" value="InterPro"/>
</dbReference>
<keyword evidence="5" id="KW-0547">Nucleotide-binding</keyword>
<keyword evidence="4" id="KW-0611">Plant defense</keyword>
<dbReference type="InterPro" id="IPR003591">
    <property type="entry name" value="Leu-rich_rpt_typical-subtyp"/>
</dbReference>
<evidence type="ECO:0000256" key="4">
    <source>
        <dbReference type="ARBA" id="ARBA00022821"/>
    </source>
</evidence>
<gene>
    <name evidence="7" type="ORF">AQUCO_03800056v1</name>
</gene>
<keyword evidence="3" id="KW-0677">Repeat</keyword>
<name>A0A2G5CSF4_AQUCA</name>
<evidence type="ECO:0000256" key="5">
    <source>
        <dbReference type="ARBA" id="ARBA00022840"/>
    </source>
</evidence>
<dbReference type="STRING" id="218851.A0A2G5CSF4"/>
<accession>A0A2G5CSF4</accession>
<dbReference type="GO" id="GO:0006952">
    <property type="term" value="P:defense response"/>
    <property type="evidence" value="ECO:0007669"/>
    <property type="project" value="UniProtKB-KW"/>
</dbReference>
<dbReference type="InterPro" id="IPR032675">
    <property type="entry name" value="LRR_dom_sf"/>
</dbReference>
<dbReference type="EMBL" id="KZ305055">
    <property type="protein sequence ID" value="PIA34203.1"/>
    <property type="molecule type" value="Genomic_DNA"/>
</dbReference>
<dbReference type="InterPro" id="IPR058922">
    <property type="entry name" value="WHD_DRP"/>
</dbReference>
<dbReference type="Proteomes" id="UP000230069">
    <property type="component" value="Unassembled WGS sequence"/>
</dbReference>
<dbReference type="SUPFAM" id="SSF52058">
    <property type="entry name" value="L domain-like"/>
    <property type="match status" value="1"/>
</dbReference>
<dbReference type="InterPro" id="IPR050905">
    <property type="entry name" value="Plant_NBS-LRR"/>
</dbReference>
<evidence type="ECO:0000313" key="8">
    <source>
        <dbReference type="Proteomes" id="UP000230069"/>
    </source>
</evidence>
<dbReference type="OrthoDB" id="1926275at2759"/>
<dbReference type="InParanoid" id="A0A2G5CSF4"/>
<dbReference type="InterPro" id="IPR027417">
    <property type="entry name" value="P-loop_NTPase"/>
</dbReference>
<dbReference type="FunFam" id="3.40.50.300:FF:001091">
    <property type="entry name" value="Probable disease resistance protein At1g61300"/>
    <property type="match status" value="1"/>
</dbReference>
<evidence type="ECO:0000259" key="6">
    <source>
        <dbReference type="SMART" id="SM00382"/>
    </source>
</evidence>
<dbReference type="SUPFAM" id="SSF52540">
    <property type="entry name" value="P-loop containing nucleoside triphosphate hydrolases"/>
    <property type="match status" value="1"/>
</dbReference>
<dbReference type="Pfam" id="PF13855">
    <property type="entry name" value="LRR_8"/>
    <property type="match status" value="2"/>
</dbReference>
<keyword evidence="8" id="KW-1185">Reference proteome</keyword>
<dbReference type="Pfam" id="PF00931">
    <property type="entry name" value="NB-ARC"/>
    <property type="match status" value="1"/>
</dbReference>
<evidence type="ECO:0000313" key="7">
    <source>
        <dbReference type="EMBL" id="PIA34203.1"/>
    </source>
</evidence>
<dbReference type="SMART" id="SM00382">
    <property type="entry name" value="AAA"/>
    <property type="match status" value="1"/>
</dbReference>
<protein>
    <recommendedName>
        <fullName evidence="6">AAA+ ATPase domain-containing protein</fullName>
    </recommendedName>
</protein>
<dbReference type="PANTHER" id="PTHR33463:SF204">
    <property type="entry name" value="NB-ARC DOMAIN-CONTAINING PROTEIN"/>
    <property type="match status" value="1"/>
</dbReference>
<dbReference type="SMART" id="SM00369">
    <property type="entry name" value="LRR_TYP"/>
    <property type="match status" value="2"/>
</dbReference>
<keyword evidence="2" id="KW-0433">Leucine-rich repeat</keyword>
<dbReference type="InterPro" id="IPR002182">
    <property type="entry name" value="NB-ARC"/>
</dbReference>
<sequence length="567" mass="64894">MEYLMDPMIRIIGIYGMGGAGKTTIMMNINAQLATDKAYHKIIWVTLSKVLNLEDVQNEIAQQLHENLPKDMNDIQRAAKLFQMLKKLKFLILFDDIWEPIPLEKVGIPQPTIENGCNILMTTRSLEVCERMSTDKNIHVGGLSNQEAWDLFASKIGNQILEPDIRLLAREVIGECLSHPLLIITLGHALQDCKNATIWQNTLLYLRQFRQEDILDREKAIYRLLRFSFFSLKNITVQTCFLYCAFFPVNYLFEPNELIRYWLAENFINNVNDMVAEIYEGFKILTKLKDVGIFQVFKHHLRMHAMFRELAIDILQDQPGFFFDAGLGLKILQYGWEWAEARRVSLMRNRLNFLDDNQHSSPHLLTLLLKDNTLLYDVSPTFFNTMPSLKVLDISNSAIAELPSSVSDLVNLHALFLQNCSSLNKIPSIGNLKKLRFLNLRRTSIQVLPQGTEELVGLRFLDLSETTKLEEVQEGTFSSLSGLEELHLQGSRICTTNTPMAANCLKELRYLKCLSILTLGAVGFGDHLETIMCLQEQNLQRFTVNFYGSSEDVLNHEEDICNSSASL</sequence>
<evidence type="ECO:0000256" key="2">
    <source>
        <dbReference type="ARBA" id="ARBA00022614"/>
    </source>
</evidence>
<dbReference type="Gene3D" id="3.80.10.10">
    <property type="entry name" value="Ribonuclease Inhibitor"/>
    <property type="match status" value="1"/>
</dbReference>
<dbReference type="PANTHER" id="PTHR33463">
    <property type="entry name" value="NB-ARC DOMAIN-CONTAINING PROTEIN-RELATED"/>
    <property type="match status" value="1"/>
</dbReference>
<dbReference type="Pfam" id="PF23559">
    <property type="entry name" value="WHD_DRP"/>
    <property type="match status" value="1"/>
</dbReference>
<proteinExistence type="inferred from homology"/>
<dbReference type="AlphaFoldDB" id="A0A2G5CSF4"/>
<dbReference type="PRINTS" id="PR00364">
    <property type="entry name" value="DISEASERSIST"/>
</dbReference>
<keyword evidence="5" id="KW-0067">ATP-binding</keyword>
<feature type="domain" description="AAA+ ATPase" evidence="6">
    <location>
        <begin position="8"/>
        <end position="144"/>
    </location>
</feature>
<dbReference type="Gene3D" id="1.10.8.430">
    <property type="entry name" value="Helical domain of apoptotic protease-activating factors"/>
    <property type="match status" value="1"/>
</dbReference>
<dbReference type="GO" id="GO:0005524">
    <property type="term" value="F:ATP binding"/>
    <property type="evidence" value="ECO:0007669"/>
    <property type="project" value="UniProtKB-KW"/>
</dbReference>
<dbReference type="Gene3D" id="3.40.50.300">
    <property type="entry name" value="P-loop containing nucleotide triphosphate hydrolases"/>
    <property type="match status" value="1"/>
</dbReference>
<organism evidence="7 8">
    <name type="scientific">Aquilegia coerulea</name>
    <name type="common">Rocky mountain columbine</name>
    <dbReference type="NCBI Taxonomy" id="218851"/>
    <lineage>
        <taxon>Eukaryota</taxon>
        <taxon>Viridiplantae</taxon>
        <taxon>Streptophyta</taxon>
        <taxon>Embryophyta</taxon>
        <taxon>Tracheophyta</taxon>
        <taxon>Spermatophyta</taxon>
        <taxon>Magnoliopsida</taxon>
        <taxon>Ranunculales</taxon>
        <taxon>Ranunculaceae</taxon>
        <taxon>Thalictroideae</taxon>
        <taxon>Aquilegia</taxon>
    </lineage>
</organism>
<evidence type="ECO:0000256" key="3">
    <source>
        <dbReference type="ARBA" id="ARBA00022737"/>
    </source>
</evidence>
<reference evidence="7 8" key="1">
    <citation type="submission" date="2017-09" db="EMBL/GenBank/DDBJ databases">
        <title>WGS assembly of Aquilegia coerulea Goldsmith.</title>
        <authorList>
            <person name="Hodges S."/>
            <person name="Kramer E."/>
            <person name="Nordborg M."/>
            <person name="Tomkins J."/>
            <person name="Borevitz J."/>
            <person name="Derieg N."/>
            <person name="Yan J."/>
            <person name="Mihaltcheva S."/>
            <person name="Hayes R.D."/>
            <person name="Rokhsar D."/>
        </authorList>
    </citation>
    <scope>NUCLEOTIDE SEQUENCE [LARGE SCALE GENOMIC DNA]</scope>
    <source>
        <strain evidence="8">cv. Goldsmith</strain>
    </source>
</reference>
<dbReference type="InterPro" id="IPR003593">
    <property type="entry name" value="AAA+_ATPase"/>
</dbReference>